<name>R7T6U8_CAPTE</name>
<evidence type="ECO:0000256" key="7">
    <source>
        <dbReference type="ARBA" id="ARBA00022833"/>
    </source>
</evidence>
<dbReference type="Pfam" id="PF09261">
    <property type="entry name" value="Alpha-mann_mid"/>
    <property type="match status" value="1"/>
</dbReference>
<evidence type="ECO:0000256" key="11">
    <source>
        <dbReference type="RuleBase" id="RU361199"/>
    </source>
</evidence>
<dbReference type="FunCoup" id="R7T6U8">
    <property type="interactions" value="121"/>
</dbReference>
<accession>R7T6U8</accession>
<dbReference type="InterPro" id="IPR048534">
    <property type="entry name" value="Man2a1-like_dom"/>
</dbReference>
<evidence type="ECO:0000256" key="5">
    <source>
        <dbReference type="ARBA" id="ARBA00022729"/>
    </source>
</evidence>
<dbReference type="FunFam" id="2.70.98.30:FF:000003">
    <property type="entry name" value="Alpha-mannosidase"/>
    <property type="match status" value="1"/>
</dbReference>
<comment type="similarity">
    <text evidence="2 11">Belongs to the glycosyl hydrolase 38 family.</text>
</comment>
<evidence type="ECO:0000256" key="6">
    <source>
        <dbReference type="ARBA" id="ARBA00022801"/>
    </source>
</evidence>
<dbReference type="EMBL" id="KB311452">
    <property type="protein sequence ID" value="ELT89240.1"/>
    <property type="molecule type" value="Genomic_DNA"/>
</dbReference>
<comment type="catalytic activity">
    <reaction evidence="1">
        <text>Hydrolysis of terminal, non-reducing alpha-D-mannose residues in alpha-D-mannosides.</text>
        <dbReference type="EC" id="3.2.1.24"/>
    </reaction>
</comment>
<dbReference type="HOGENOM" id="CLU_004690_2_0_1"/>
<evidence type="ECO:0000256" key="8">
    <source>
        <dbReference type="ARBA" id="ARBA00023157"/>
    </source>
</evidence>
<evidence type="ECO:0000256" key="9">
    <source>
        <dbReference type="ARBA" id="ARBA00023180"/>
    </source>
</evidence>
<dbReference type="STRING" id="283909.R7T6U8"/>
<keyword evidence="8" id="KW-1015">Disulfide bond</keyword>
<reference evidence="15" key="1">
    <citation type="submission" date="2012-12" db="EMBL/GenBank/DDBJ databases">
        <authorList>
            <person name="Hellsten U."/>
            <person name="Grimwood J."/>
            <person name="Chapman J.A."/>
            <person name="Shapiro H."/>
            <person name="Aerts A."/>
            <person name="Otillar R.P."/>
            <person name="Terry A.Y."/>
            <person name="Boore J.L."/>
            <person name="Simakov O."/>
            <person name="Marletaz F."/>
            <person name="Cho S.-J."/>
            <person name="Edsinger-Gonzales E."/>
            <person name="Havlak P."/>
            <person name="Kuo D.-H."/>
            <person name="Larsson T."/>
            <person name="Lv J."/>
            <person name="Arendt D."/>
            <person name="Savage R."/>
            <person name="Osoegawa K."/>
            <person name="de Jong P."/>
            <person name="Lindberg D.R."/>
            <person name="Seaver E.C."/>
            <person name="Weisblat D.A."/>
            <person name="Putnam N.H."/>
            <person name="Grigoriev I.V."/>
            <person name="Rokhsar D.S."/>
        </authorList>
    </citation>
    <scope>NUCLEOTIDE SEQUENCE</scope>
    <source>
        <strain evidence="15">I ESC-2004</strain>
    </source>
</reference>
<feature type="signal peptide" evidence="11">
    <location>
        <begin position="1"/>
        <end position="20"/>
    </location>
</feature>
<dbReference type="SMART" id="SM00872">
    <property type="entry name" value="Alpha-mann_mid"/>
    <property type="match status" value="1"/>
</dbReference>
<dbReference type="GO" id="GO:0006013">
    <property type="term" value="P:mannose metabolic process"/>
    <property type="evidence" value="ECO:0007669"/>
    <property type="project" value="InterPro"/>
</dbReference>
<evidence type="ECO:0000313" key="13">
    <source>
        <dbReference type="EMBL" id="ELT89240.1"/>
    </source>
</evidence>
<evidence type="ECO:0000256" key="4">
    <source>
        <dbReference type="ARBA" id="ARBA00022723"/>
    </source>
</evidence>
<keyword evidence="9" id="KW-0325">Glycoprotein</keyword>
<dbReference type="GO" id="GO:0005764">
    <property type="term" value="C:lysosome"/>
    <property type="evidence" value="ECO:0007669"/>
    <property type="project" value="TreeGrafter"/>
</dbReference>
<keyword evidence="10 11" id="KW-0326">Glycosidase</keyword>
<dbReference type="InterPro" id="IPR011330">
    <property type="entry name" value="Glyco_hydro/deAcase_b/a-brl"/>
</dbReference>
<dbReference type="Gene3D" id="2.70.98.30">
    <property type="entry name" value="Golgi alpha-mannosidase II, domain 4"/>
    <property type="match status" value="1"/>
</dbReference>
<dbReference type="InterPro" id="IPR013780">
    <property type="entry name" value="Glyco_hydro_b"/>
</dbReference>
<evidence type="ECO:0000256" key="3">
    <source>
        <dbReference type="ARBA" id="ARBA00012752"/>
    </source>
</evidence>
<evidence type="ECO:0000256" key="1">
    <source>
        <dbReference type="ARBA" id="ARBA00000365"/>
    </source>
</evidence>
<dbReference type="Gene3D" id="2.60.40.1360">
    <property type="match status" value="1"/>
</dbReference>
<dbReference type="InterPro" id="IPR015341">
    <property type="entry name" value="Glyco_hydro_38_cen"/>
</dbReference>
<dbReference type="GO" id="GO:0046872">
    <property type="term" value="F:metal ion binding"/>
    <property type="evidence" value="ECO:0007669"/>
    <property type="project" value="UniProtKB-KW"/>
</dbReference>
<dbReference type="InterPro" id="IPR011013">
    <property type="entry name" value="Gal_mutarotase_sf_dom"/>
</dbReference>
<keyword evidence="15" id="KW-1185">Reference proteome</keyword>
<sequence length="1061" mass="118973">MRFFLAFGLLACLLNSKVLSTPLVFKFDRSSAPSHSDSENEVDKLRMRYDHLQEVPVPVEPKHPEAFGDSQSGIKDAIEDESGSCGYQACDLGHPDLVNVHLVPHTHDDVGWLKTVDQYFYGSKNNIQHAGVQYILDSVLEALLSDPKHRFIYVEIAFFARWWRELHDSSRHVVKKLVNEGRLEFILGGWCMNDEASTHYNAIIDQHTLGFDFLRETFGECARPKIGWQIDPFGHSREQASLFAQFGFDGLFFGRLDYQDKDKRLNDKTMEMMWAASDSLGVNQAGLFTGVNYNGYGPPDGFCFDRGCADEPIMDDDRLEDYNVLPRVVDFIKAVHDQTKHYTTNHIMMTMGSDFQFENAHQNFKNLDKLIKYVNDQQRQSDSKINLIYSTPSCYLYALNKANQTYSVKKDDFFPYANEAHSFWTGYFTSRPALKGYVRNTNNLLQVCKQLNILARKSSFVQPDQRLLEAMGVAQHHDAVSGTEKQAVAFDYAKRLARGVAACQIVIQEAYDQLLPINSGDKAPVQEFCPLANVSSCSALEDVNSFTVVAYNPVGRSGNYNFRVPVNGSAFIVSDAAGNTIPSQVVNVTAATEAIPEYQKNTSTISADLVFQGKLPALGFATFFVQKKKGKEAPTPQAKWTAPTTDFSIQNEFTSLTFDGATGLLKSMTNMEKSLTIPLTQTILFYKGFKGNNSEPQFRASGAYVFRSNGSEAELISDKATINFVKGGVVQEIQQSFGGWASQVIRLYAGKREVEIEFTIGPIPIDDGIGKEVISRFTSNIASEGVFYTDSNGREMLKRVRDYRPTWNLNQTEPVAGNYYPVNSRIYIKDEKSSNVQLTILTDRSQGGSSLVDGEIELMLHRRLLVDDAFGAGEALNETGVGGQGLVVRGKHVLILDSVVDSPRRHRDLAERLFMSPQVTYAENSLAPNDYNKKYKTMWTAMVSELPDNVHLLTLEQREGTQYLLRLEHFYEEGEDEQLSKPATLNIADLFKGMTVLSVDEYALGADRLLAEVQRLEWNIEGVGRTNGRMVDFVTPVLEGPGLFQVELKPMQIRTFVIGVA</sequence>
<gene>
    <name evidence="13" type="ORF">CAPTEDRAFT_151096</name>
</gene>
<proteinExistence type="inferred from homology"/>
<dbReference type="EMBL" id="AMQN01014946">
    <property type="status" value="NOT_ANNOTATED_CDS"/>
    <property type="molecule type" value="Genomic_DNA"/>
</dbReference>
<protein>
    <recommendedName>
        <fullName evidence="3 11">Alpha-mannosidase</fullName>
        <ecNumber evidence="11">3.2.1.-</ecNumber>
    </recommendedName>
</protein>
<evidence type="ECO:0000259" key="12">
    <source>
        <dbReference type="SMART" id="SM00872"/>
    </source>
</evidence>
<evidence type="ECO:0000313" key="15">
    <source>
        <dbReference type="Proteomes" id="UP000014760"/>
    </source>
</evidence>
<dbReference type="Pfam" id="PF17677">
    <property type="entry name" value="Glyco_hydro38C2"/>
    <property type="match status" value="1"/>
</dbReference>
<keyword evidence="7 11" id="KW-0862">Zinc</keyword>
<dbReference type="SUPFAM" id="SSF74650">
    <property type="entry name" value="Galactose mutarotase-like"/>
    <property type="match status" value="1"/>
</dbReference>
<dbReference type="SUPFAM" id="SSF88713">
    <property type="entry name" value="Glycoside hydrolase/deacetylase"/>
    <property type="match status" value="1"/>
</dbReference>
<dbReference type="Pfam" id="PF01074">
    <property type="entry name" value="Glyco_hydro_38N"/>
    <property type="match status" value="1"/>
</dbReference>
<dbReference type="Gene3D" id="3.20.110.10">
    <property type="entry name" value="Glycoside hydrolase 38, N terminal domain"/>
    <property type="match status" value="1"/>
</dbReference>
<evidence type="ECO:0000256" key="10">
    <source>
        <dbReference type="ARBA" id="ARBA00023295"/>
    </source>
</evidence>
<evidence type="ECO:0000313" key="14">
    <source>
        <dbReference type="EnsemblMetazoa" id="CapteP151096"/>
    </source>
</evidence>
<dbReference type="InterPro" id="IPR037094">
    <property type="entry name" value="Glyco_hydro_38_cen_sf"/>
</dbReference>
<dbReference type="InterPro" id="IPR011682">
    <property type="entry name" value="Glyco_hydro_38_C"/>
</dbReference>
<feature type="chain" id="PRO_5008786707" description="Alpha-mannosidase" evidence="11">
    <location>
        <begin position="21"/>
        <end position="1061"/>
    </location>
</feature>
<dbReference type="Proteomes" id="UP000014760">
    <property type="component" value="Unassembled WGS sequence"/>
</dbReference>
<dbReference type="GO" id="GO:0030246">
    <property type="term" value="F:carbohydrate binding"/>
    <property type="evidence" value="ECO:0007669"/>
    <property type="project" value="InterPro"/>
</dbReference>
<dbReference type="Gene3D" id="1.20.1270.50">
    <property type="entry name" value="Glycoside hydrolase family 38, central domain"/>
    <property type="match status" value="2"/>
</dbReference>
<dbReference type="FunFam" id="1.20.1270.50:FF:000002">
    <property type="entry name" value="Alpha-mannosidase"/>
    <property type="match status" value="1"/>
</dbReference>
<dbReference type="InterPro" id="IPR041147">
    <property type="entry name" value="GH38_C"/>
</dbReference>
<dbReference type="InterPro" id="IPR028995">
    <property type="entry name" value="Glyco_hydro_57/38_cen_sf"/>
</dbReference>
<dbReference type="OrthoDB" id="2016903at2759"/>
<dbReference type="EC" id="3.2.1.-" evidence="11"/>
<dbReference type="OMA" id="FIWRPSK"/>
<dbReference type="CDD" id="cd10810">
    <property type="entry name" value="GH38N_AMII_LAM_like"/>
    <property type="match status" value="1"/>
</dbReference>
<dbReference type="Pfam" id="PF07748">
    <property type="entry name" value="Glyco_hydro_38C"/>
    <property type="match status" value="1"/>
</dbReference>
<dbReference type="EnsemblMetazoa" id="CapteT151096">
    <property type="protein sequence ID" value="CapteP151096"/>
    <property type="gene ID" value="CapteG151096"/>
</dbReference>
<feature type="domain" description="Glycoside hydrolase family 38 central" evidence="12">
    <location>
        <begin position="422"/>
        <end position="496"/>
    </location>
</feature>
<dbReference type="InterPro" id="IPR000602">
    <property type="entry name" value="Glyco_hydro_38_N"/>
</dbReference>
<dbReference type="AlphaFoldDB" id="R7T6U8"/>
<dbReference type="FunFam" id="3.20.110.10:FF:000001">
    <property type="entry name" value="Alpha-mannosidase"/>
    <property type="match status" value="1"/>
</dbReference>
<dbReference type="GO" id="GO:0004559">
    <property type="term" value="F:alpha-mannosidase activity"/>
    <property type="evidence" value="ECO:0007669"/>
    <property type="project" value="UniProtKB-EC"/>
</dbReference>
<keyword evidence="4 11" id="KW-0479">Metal-binding</keyword>
<dbReference type="FunFam" id="1.20.1270.50:FF:000003">
    <property type="entry name" value="Alpha-mannosidase"/>
    <property type="match status" value="1"/>
</dbReference>
<dbReference type="PANTHER" id="PTHR11607:SF3">
    <property type="entry name" value="LYSOSOMAL ALPHA-MANNOSIDASE"/>
    <property type="match status" value="1"/>
</dbReference>
<dbReference type="InterPro" id="IPR050843">
    <property type="entry name" value="Glycosyl_Hydrlase_38"/>
</dbReference>
<organism evidence="13">
    <name type="scientific">Capitella teleta</name>
    <name type="common">Polychaete worm</name>
    <dbReference type="NCBI Taxonomy" id="283909"/>
    <lineage>
        <taxon>Eukaryota</taxon>
        <taxon>Metazoa</taxon>
        <taxon>Spiralia</taxon>
        <taxon>Lophotrochozoa</taxon>
        <taxon>Annelida</taxon>
        <taxon>Polychaeta</taxon>
        <taxon>Sedentaria</taxon>
        <taxon>Scolecida</taxon>
        <taxon>Capitellidae</taxon>
        <taxon>Capitella</taxon>
    </lineage>
</organism>
<comment type="cofactor">
    <cofactor evidence="11">
        <name>Zn(2+)</name>
        <dbReference type="ChEBI" id="CHEBI:29105"/>
    </cofactor>
    <text evidence="11">Binds 1 zinc ion per subunit.</text>
</comment>
<dbReference type="PANTHER" id="PTHR11607">
    <property type="entry name" value="ALPHA-MANNOSIDASE"/>
    <property type="match status" value="1"/>
</dbReference>
<dbReference type="InterPro" id="IPR027291">
    <property type="entry name" value="Glyco_hydro_38_N_sf"/>
</dbReference>
<dbReference type="Pfam" id="PF21260">
    <property type="entry name" value="Laman-like_dom"/>
    <property type="match status" value="1"/>
</dbReference>
<dbReference type="Gene3D" id="2.60.40.1180">
    <property type="entry name" value="Golgi alpha-mannosidase II"/>
    <property type="match status" value="1"/>
</dbReference>
<reference evidence="13 15" key="2">
    <citation type="journal article" date="2013" name="Nature">
        <title>Insights into bilaterian evolution from three spiralian genomes.</title>
        <authorList>
            <person name="Simakov O."/>
            <person name="Marletaz F."/>
            <person name="Cho S.J."/>
            <person name="Edsinger-Gonzales E."/>
            <person name="Havlak P."/>
            <person name="Hellsten U."/>
            <person name="Kuo D.H."/>
            <person name="Larsson T."/>
            <person name="Lv J."/>
            <person name="Arendt D."/>
            <person name="Savage R."/>
            <person name="Osoegawa K."/>
            <person name="de Jong P."/>
            <person name="Grimwood J."/>
            <person name="Chapman J.A."/>
            <person name="Shapiro H."/>
            <person name="Aerts A."/>
            <person name="Otillar R.P."/>
            <person name="Terry A.Y."/>
            <person name="Boore J.L."/>
            <person name="Grigoriev I.V."/>
            <person name="Lindberg D.R."/>
            <person name="Seaver E.C."/>
            <person name="Weisblat D.A."/>
            <person name="Putnam N.H."/>
            <person name="Rokhsar D.S."/>
        </authorList>
    </citation>
    <scope>NUCLEOTIDE SEQUENCE</scope>
    <source>
        <strain evidence="13 15">I ESC-2004</strain>
    </source>
</reference>
<evidence type="ECO:0000256" key="2">
    <source>
        <dbReference type="ARBA" id="ARBA00009792"/>
    </source>
</evidence>
<keyword evidence="6 11" id="KW-0378">Hydrolase</keyword>
<reference evidence="14" key="3">
    <citation type="submission" date="2015-06" db="UniProtKB">
        <authorList>
            <consortium name="EnsemblMetazoa"/>
        </authorList>
    </citation>
    <scope>IDENTIFICATION</scope>
</reference>
<dbReference type="SUPFAM" id="SSF88688">
    <property type="entry name" value="Families 57/38 glycoside transferase middle domain"/>
    <property type="match status" value="1"/>
</dbReference>
<keyword evidence="5 11" id="KW-0732">Signal</keyword>